<reference evidence="1 2" key="1">
    <citation type="submission" date="2011-11" db="EMBL/GenBank/DDBJ databases">
        <authorList>
            <person name="Weinstock G."/>
            <person name="Sodergren E."/>
            <person name="Clifton S."/>
            <person name="Fulton L."/>
            <person name="Fulton B."/>
            <person name="Courtney L."/>
            <person name="Fronick C."/>
            <person name="Harrison M."/>
            <person name="Strong C."/>
            <person name="Farmer C."/>
            <person name="Delahaunty K."/>
            <person name="Markovic C."/>
            <person name="Hall O."/>
            <person name="Minx P."/>
            <person name="Tomlinson C."/>
            <person name="Mitreva M."/>
            <person name="Hou S."/>
            <person name="Chen J."/>
            <person name="Wollam A."/>
            <person name="Pepin K.H."/>
            <person name="Johnson M."/>
            <person name="Bhonagiri V."/>
            <person name="Zhang X."/>
            <person name="Suruliraj S."/>
            <person name="Warren W."/>
            <person name="Chinwalla A."/>
            <person name="Mardis E.R."/>
            <person name="Wilson R.K."/>
        </authorList>
    </citation>
    <scope>NUCLEOTIDE SEQUENCE [LARGE SCALE GENOMIC DNA]</scope>
    <source>
        <strain evidence="1 2">YIT 11816</strain>
    </source>
</reference>
<sequence>MVSEKVGVSPRPFRLSAPRIRGQNLRYRLTAPENSLWVRE</sequence>
<dbReference type="HOGENOM" id="CLU_3297557_0_0_4"/>
<name>H3KFC6_9BURK</name>
<proteinExistence type="predicted"/>
<keyword evidence="2" id="KW-1185">Reference proteome</keyword>
<dbReference type="EMBL" id="AFBQ01000208">
    <property type="protein sequence ID" value="EHY31183.1"/>
    <property type="molecule type" value="Genomic_DNA"/>
</dbReference>
<dbReference type="AlphaFoldDB" id="H3KFC6"/>
<evidence type="ECO:0000313" key="2">
    <source>
        <dbReference type="Proteomes" id="UP000004956"/>
    </source>
</evidence>
<gene>
    <name evidence="1" type="ORF">HMPREF9440_01443</name>
</gene>
<dbReference type="Proteomes" id="UP000004956">
    <property type="component" value="Unassembled WGS sequence"/>
</dbReference>
<comment type="caution">
    <text evidence="1">The sequence shown here is derived from an EMBL/GenBank/DDBJ whole genome shotgun (WGS) entry which is preliminary data.</text>
</comment>
<evidence type="ECO:0000313" key="1">
    <source>
        <dbReference type="EMBL" id="EHY31183.1"/>
    </source>
</evidence>
<organism evidence="1 2">
    <name type="scientific">Sutterella parvirubra YIT 11816</name>
    <dbReference type="NCBI Taxonomy" id="762967"/>
    <lineage>
        <taxon>Bacteria</taxon>
        <taxon>Pseudomonadati</taxon>
        <taxon>Pseudomonadota</taxon>
        <taxon>Betaproteobacteria</taxon>
        <taxon>Burkholderiales</taxon>
        <taxon>Sutterellaceae</taxon>
        <taxon>Sutterella</taxon>
    </lineage>
</organism>
<protein>
    <submittedName>
        <fullName evidence="1">Uncharacterized protein</fullName>
    </submittedName>
</protein>
<accession>H3KFC6</accession>